<keyword evidence="4" id="KW-0378">Hydrolase</keyword>
<dbReference type="RefSeq" id="WP_252679325.1">
    <property type="nucleotide sequence ID" value="NZ_JAMXHT010000003.1"/>
</dbReference>
<evidence type="ECO:0000313" key="9">
    <source>
        <dbReference type="Proteomes" id="UP001162811"/>
    </source>
</evidence>
<dbReference type="Gene3D" id="3.90.79.10">
    <property type="entry name" value="Nucleoside Triphosphate Pyrophosphohydrolase"/>
    <property type="match status" value="1"/>
</dbReference>
<dbReference type="InterPro" id="IPR015797">
    <property type="entry name" value="NUDIX_hydrolase-like_dom_sf"/>
</dbReference>
<dbReference type="Pfam" id="PF00293">
    <property type="entry name" value="NUDIX"/>
    <property type="match status" value="1"/>
</dbReference>
<dbReference type="SUPFAM" id="SSF55811">
    <property type="entry name" value="Nudix"/>
    <property type="match status" value="1"/>
</dbReference>
<reference evidence="8" key="1">
    <citation type="submission" date="2022-06" db="EMBL/GenBank/DDBJ databases">
        <authorList>
            <person name="Lu C.-H."/>
        </authorList>
    </citation>
    <scope>NUCLEOTIDE SEQUENCE</scope>
    <source>
        <strain evidence="8">21MJYT02-11</strain>
    </source>
</reference>
<sequence>MRRPVFDPEQLPVVPIEAPLPALEAARLTAGFVRERLRTQPEWQPEQTDESRLIDASLKLREAAVLVPLVQRETGLTVLLTQRNASLSQHAGQVSFPGGGREAFDRDMVDTALRETMEEVGIDAGHIEVVGHLPDYITGTGFHVSPVVGLLMPDFTLQPDPSEVAEVFEVPLAFLMDPANHQMRELRWEDRVRRFYAMPYPASGQPEAGYHFIWGATAGMLRNLYHLLAA</sequence>
<dbReference type="PANTHER" id="PTHR12992">
    <property type="entry name" value="NUDIX HYDROLASE"/>
    <property type="match status" value="1"/>
</dbReference>
<dbReference type="InterPro" id="IPR000086">
    <property type="entry name" value="NUDIX_hydrolase_dom"/>
</dbReference>
<keyword evidence="5" id="KW-0460">Magnesium</keyword>
<organism evidence="8 9">
    <name type="scientific">Ralstonia soli</name>
    <dbReference type="NCBI Taxonomy" id="2953896"/>
    <lineage>
        <taxon>Bacteria</taxon>
        <taxon>Pseudomonadati</taxon>
        <taxon>Pseudomonadota</taxon>
        <taxon>Betaproteobacteria</taxon>
        <taxon>Burkholderiales</taxon>
        <taxon>Burkholderiaceae</taxon>
        <taxon>Ralstonia</taxon>
    </lineage>
</organism>
<proteinExistence type="predicted"/>
<reference evidence="8" key="2">
    <citation type="journal article" date="2023" name="Front. Microbiol.">
        <title>Ralstonia chuxiongensis sp. nov., Ralstonia mojiangensis sp. nov., and Ralstonia soli sp. nov., isolated from tobacco fields, are three novel species in the family Burkholderiaceae.</title>
        <authorList>
            <person name="Lu C.H."/>
            <person name="Zhang Y.Y."/>
            <person name="Jiang N."/>
            <person name="Chen W."/>
            <person name="Shao X."/>
            <person name="Zhao Z.M."/>
            <person name="Lu W.L."/>
            <person name="Hu X."/>
            <person name="Xi Y.X."/>
            <person name="Zou S.Y."/>
            <person name="Wei Q.J."/>
            <person name="Lin Z.L."/>
            <person name="Gong L."/>
            <person name="Gai X.T."/>
            <person name="Zhang L.Q."/>
            <person name="Li J.Y."/>
            <person name="Jin Y."/>
            <person name="Xia Z.Y."/>
        </authorList>
    </citation>
    <scope>NUCLEOTIDE SEQUENCE</scope>
    <source>
        <strain evidence="8">21MJYT02-11</strain>
    </source>
</reference>
<comment type="cofactor">
    <cofactor evidence="2">
        <name>Mg(2+)</name>
        <dbReference type="ChEBI" id="CHEBI:18420"/>
    </cofactor>
</comment>
<dbReference type="InterPro" id="IPR045121">
    <property type="entry name" value="CoAse"/>
</dbReference>
<evidence type="ECO:0000256" key="3">
    <source>
        <dbReference type="ARBA" id="ARBA00022723"/>
    </source>
</evidence>
<dbReference type="PROSITE" id="PS51462">
    <property type="entry name" value="NUDIX"/>
    <property type="match status" value="1"/>
</dbReference>
<keyword evidence="3" id="KW-0479">Metal-binding</keyword>
<dbReference type="EMBL" id="JAMXHT010000003">
    <property type="protein sequence ID" value="MCO5398286.1"/>
    <property type="molecule type" value="Genomic_DNA"/>
</dbReference>
<name>A0ABT1AIS8_9RALS</name>
<gene>
    <name evidence="8" type="ORF">NG900_08770</name>
</gene>
<dbReference type="NCBIfam" id="NF007980">
    <property type="entry name" value="PRK10707.1"/>
    <property type="match status" value="1"/>
</dbReference>
<evidence type="ECO:0000256" key="1">
    <source>
        <dbReference type="ARBA" id="ARBA00001936"/>
    </source>
</evidence>
<protein>
    <submittedName>
        <fullName evidence="8">CoA pyrophosphatase</fullName>
    </submittedName>
</protein>
<dbReference type="PANTHER" id="PTHR12992:SF11">
    <property type="entry name" value="MITOCHONDRIAL COENZYME A DIPHOSPHATASE NUDT8"/>
    <property type="match status" value="1"/>
</dbReference>
<dbReference type="CDD" id="cd03426">
    <property type="entry name" value="NUDIX_CoAse_Nudt7"/>
    <property type="match status" value="1"/>
</dbReference>
<evidence type="ECO:0000256" key="5">
    <source>
        <dbReference type="ARBA" id="ARBA00022842"/>
    </source>
</evidence>
<evidence type="ECO:0000313" key="8">
    <source>
        <dbReference type="EMBL" id="MCO5398286.1"/>
    </source>
</evidence>
<comment type="cofactor">
    <cofactor evidence="1">
        <name>Mn(2+)</name>
        <dbReference type="ChEBI" id="CHEBI:29035"/>
    </cofactor>
</comment>
<evidence type="ECO:0000256" key="6">
    <source>
        <dbReference type="ARBA" id="ARBA00023211"/>
    </source>
</evidence>
<dbReference type="Proteomes" id="UP001162811">
    <property type="component" value="Unassembled WGS sequence"/>
</dbReference>
<keyword evidence="6" id="KW-0464">Manganese</keyword>
<evidence type="ECO:0000256" key="2">
    <source>
        <dbReference type="ARBA" id="ARBA00001946"/>
    </source>
</evidence>
<comment type="caution">
    <text evidence="8">The sequence shown here is derived from an EMBL/GenBank/DDBJ whole genome shotgun (WGS) entry which is preliminary data.</text>
</comment>
<evidence type="ECO:0000256" key="4">
    <source>
        <dbReference type="ARBA" id="ARBA00022801"/>
    </source>
</evidence>
<feature type="domain" description="Nudix hydrolase" evidence="7">
    <location>
        <begin position="60"/>
        <end position="191"/>
    </location>
</feature>
<keyword evidence="9" id="KW-1185">Reference proteome</keyword>
<accession>A0ABT1AIS8</accession>
<evidence type="ECO:0000259" key="7">
    <source>
        <dbReference type="PROSITE" id="PS51462"/>
    </source>
</evidence>